<feature type="compositionally biased region" description="Low complexity" evidence="1">
    <location>
        <begin position="210"/>
        <end position="224"/>
    </location>
</feature>
<accession>S7RDQ0</accession>
<dbReference type="GO" id="GO:0030332">
    <property type="term" value="F:cyclin binding"/>
    <property type="evidence" value="ECO:0007669"/>
    <property type="project" value="TreeGrafter"/>
</dbReference>
<sequence>MATLTRGRDEEDLGETALSPSALRAGVPTPFPRARTRAARPCDQIAEDLTEFEASVGARGADYHPEERRDAVASDGKENVREVLPSIAYVQRSCVMTLNTLLSKNTDWQDIVPDRRHSLPPSPYASTSTQVESTQSSSALQTLVSNLRNHEGPDTMVQTRDTDDSAELIRELKAHVGRLTPNLDLHDVQLVDALVSLLAHFDRLSAIISSQSPSAGPSSSSSGSALHPPPAFDPFDTLRRQVSDLQVERLYSSDGIESKLPPVLAVETSLLWSRIDQELETVQSLCRRRTELAFQDTMLDSLPPEYDAGEYEYGSEHLPMYDAESSSLAERASLKSDSKTIQEPTSSATNLGSGLSEKMKMDLEAVTMAIDRLYLVAPQLHNQRVELKKSKVEQLERARLAGPPSGKEKERDLQELDGMLELLGKASSRRIADQSVVLEGGMEQKLEKAKRKDKEKREAFVEQLAQHSDAGRLHSQDAVLNPPKERDPETLLSLPEFIREPMPRFPSVPADLNTLGEVSERTTHESGMRPTIARLRSQKSVRSRSLSSPPLSWLLSSSSRASSTAPESKAMKRPKTSGSRSRSGRSSRPGSSSGRSVNTVLAVDYVAEHHENLQHVLVFFTAGDVMPGTPLEAEVLPSASDTDGERLVITGNGGISPPLSLPVRVVSGIREVRSSGSHFEVKLPSYPRSAGPVSELDSEPLMDARQLSAASPSSFACSSCSLPLVQAVGVVSYRDLPSEHWAELVEAWMCHADQKVHDQVAIHTRGIWPKAGQALVGGSYILFDESSVVKGNLVVSETKGNDDWRLVRCLCGAVKGRCQAHCHPNEPPTNSYRFLKYAIRTLSTSKELPPVPLSAFIVEDMMELVQAHATYRFVVLDEESERPRILIWLFKPSIRISYNTPATYLIPQSDSIRAAKVLFKIIGPHVAPEDLRSTLDKFPGFPQAENLSYPLEICRRLAGLLKESNNSYPVDMRTMTGLDVGWLRHA</sequence>
<dbReference type="HOGENOM" id="CLU_303505_0_0_1"/>
<evidence type="ECO:0000313" key="3">
    <source>
        <dbReference type="Proteomes" id="UP000030669"/>
    </source>
</evidence>
<dbReference type="InterPro" id="IPR019193">
    <property type="entry name" value="UBQ-conj_enz_E2-bd_prot"/>
</dbReference>
<dbReference type="GeneID" id="19304591"/>
<feature type="compositionally biased region" description="Low complexity" evidence="1">
    <location>
        <begin position="126"/>
        <end position="138"/>
    </location>
</feature>
<feature type="region of interest" description="Disordered" evidence="1">
    <location>
        <begin position="519"/>
        <end position="595"/>
    </location>
</feature>
<dbReference type="GO" id="GO:0005829">
    <property type="term" value="C:cytosol"/>
    <property type="evidence" value="ECO:0007669"/>
    <property type="project" value="TreeGrafter"/>
</dbReference>
<name>S7RDQ0_GLOTA</name>
<dbReference type="Proteomes" id="UP000030669">
    <property type="component" value="Unassembled WGS sequence"/>
</dbReference>
<dbReference type="GO" id="GO:0031624">
    <property type="term" value="F:ubiquitin conjugating enzyme binding"/>
    <property type="evidence" value="ECO:0007669"/>
    <property type="project" value="TreeGrafter"/>
</dbReference>
<dbReference type="EMBL" id="KB469308">
    <property type="protein sequence ID" value="EPQ52345.1"/>
    <property type="molecule type" value="Genomic_DNA"/>
</dbReference>
<reference evidence="2 3" key="1">
    <citation type="journal article" date="2012" name="Science">
        <title>The Paleozoic origin of enzymatic lignin decomposition reconstructed from 31 fungal genomes.</title>
        <authorList>
            <person name="Floudas D."/>
            <person name="Binder M."/>
            <person name="Riley R."/>
            <person name="Barry K."/>
            <person name="Blanchette R.A."/>
            <person name="Henrissat B."/>
            <person name="Martinez A.T."/>
            <person name="Otillar R."/>
            <person name="Spatafora J.W."/>
            <person name="Yadav J.S."/>
            <person name="Aerts A."/>
            <person name="Benoit I."/>
            <person name="Boyd A."/>
            <person name="Carlson A."/>
            <person name="Copeland A."/>
            <person name="Coutinho P.M."/>
            <person name="de Vries R.P."/>
            <person name="Ferreira P."/>
            <person name="Findley K."/>
            <person name="Foster B."/>
            <person name="Gaskell J."/>
            <person name="Glotzer D."/>
            <person name="Gorecki P."/>
            <person name="Heitman J."/>
            <person name="Hesse C."/>
            <person name="Hori C."/>
            <person name="Igarashi K."/>
            <person name="Jurgens J.A."/>
            <person name="Kallen N."/>
            <person name="Kersten P."/>
            <person name="Kohler A."/>
            <person name="Kuees U."/>
            <person name="Kumar T.K.A."/>
            <person name="Kuo A."/>
            <person name="LaButti K."/>
            <person name="Larrondo L.F."/>
            <person name="Lindquist E."/>
            <person name="Ling A."/>
            <person name="Lombard V."/>
            <person name="Lucas S."/>
            <person name="Lundell T."/>
            <person name="Martin R."/>
            <person name="McLaughlin D.J."/>
            <person name="Morgenstern I."/>
            <person name="Morin E."/>
            <person name="Murat C."/>
            <person name="Nagy L.G."/>
            <person name="Nolan M."/>
            <person name="Ohm R.A."/>
            <person name="Patyshakuliyeva A."/>
            <person name="Rokas A."/>
            <person name="Ruiz-Duenas F.J."/>
            <person name="Sabat G."/>
            <person name="Salamov A."/>
            <person name="Samejima M."/>
            <person name="Schmutz J."/>
            <person name="Slot J.C."/>
            <person name="St John F."/>
            <person name="Stenlid J."/>
            <person name="Sun H."/>
            <person name="Sun S."/>
            <person name="Syed K."/>
            <person name="Tsang A."/>
            <person name="Wiebenga A."/>
            <person name="Young D."/>
            <person name="Pisabarro A."/>
            <person name="Eastwood D.C."/>
            <person name="Martin F."/>
            <person name="Cullen D."/>
            <person name="Grigoriev I.V."/>
            <person name="Hibbett D.S."/>
        </authorList>
    </citation>
    <scope>NUCLEOTIDE SEQUENCE [LARGE SCALE GENOMIC DNA]</scope>
    <source>
        <strain evidence="2 3">ATCC 11539</strain>
    </source>
</reference>
<dbReference type="GO" id="GO:0006513">
    <property type="term" value="P:protein monoubiquitination"/>
    <property type="evidence" value="ECO:0007669"/>
    <property type="project" value="TreeGrafter"/>
</dbReference>
<evidence type="ECO:0000313" key="2">
    <source>
        <dbReference type="EMBL" id="EPQ52345.1"/>
    </source>
</evidence>
<evidence type="ECO:0000256" key="1">
    <source>
        <dbReference type="SAM" id="MobiDB-lite"/>
    </source>
</evidence>
<gene>
    <name evidence="2" type="ORF">GLOTRDRAFT_140695</name>
</gene>
<dbReference type="GO" id="GO:0000209">
    <property type="term" value="P:protein polyubiquitination"/>
    <property type="evidence" value="ECO:0007669"/>
    <property type="project" value="TreeGrafter"/>
</dbReference>
<feature type="compositionally biased region" description="Low complexity" evidence="1">
    <location>
        <begin position="577"/>
        <end position="595"/>
    </location>
</feature>
<dbReference type="PANTHER" id="PTHR31531">
    <property type="entry name" value="E3 UBIQUITIN-PROTEIN LIGASE E3D FAMILY MEMBER"/>
    <property type="match status" value="1"/>
</dbReference>
<feature type="compositionally biased region" description="Polar residues" evidence="1">
    <location>
        <begin position="341"/>
        <end position="353"/>
    </location>
</feature>
<dbReference type="STRING" id="670483.S7RDQ0"/>
<dbReference type="GO" id="GO:0061630">
    <property type="term" value="F:ubiquitin protein ligase activity"/>
    <property type="evidence" value="ECO:0007669"/>
    <property type="project" value="TreeGrafter"/>
</dbReference>
<dbReference type="GO" id="GO:0005634">
    <property type="term" value="C:nucleus"/>
    <property type="evidence" value="ECO:0007669"/>
    <property type="project" value="TreeGrafter"/>
</dbReference>
<proteinExistence type="predicted"/>
<dbReference type="KEGG" id="gtr:GLOTRDRAFT_140695"/>
<dbReference type="eggNOG" id="KOG4784">
    <property type="taxonomic scope" value="Eukaryota"/>
</dbReference>
<keyword evidence="3" id="KW-1185">Reference proteome</keyword>
<dbReference type="GO" id="GO:0043161">
    <property type="term" value="P:proteasome-mediated ubiquitin-dependent protein catabolic process"/>
    <property type="evidence" value="ECO:0007669"/>
    <property type="project" value="TreeGrafter"/>
</dbReference>
<dbReference type="OMA" id="NEFVHAH"/>
<dbReference type="GO" id="GO:0051865">
    <property type="term" value="P:protein autoubiquitination"/>
    <property type="evidence" value="ECO:0007669"/>
    <property type="project" value="TreeGrafter"/>
</dbReference>
<feature type="region of interest" description="Disordered" evidence="1">
    <location>
        <begin position="463"/>
        <end position="488"/>
    </location>
</feature>
<protein>
    <recommendedName>
        <fullName evidence="4">HECT domain-containing protein</fullName>
    </recommendedName>
</protein>
<dbReference type="OrthoDB" id="66510at2759"/>
<dbReference type="RefSeq" id="XP_007869499.1">
    <property type="nucleotide sequence ID" value="XM_007871308.1"/>
</dbReference>
<evidence type="ECO:0008006" key="4">
    <source>
        <dbReference type="Google" id="ProtNLM"/>
    </source>
</evidence>
<feature type="region of interest" description="Disordered" evidence="1">
    <location>
        <begin position="114"/>
        <end position="139"/>
    </location>
</feature>
<dbReference type="PANTHER" id="PTHR31531:SF2">
    <property type="entry name" value="E3 UBIQUITIN-PROTEIN LIGASE E3D"/>
    <property type="match status" value="1"/>
</dbReference>
<organism evidence="2 3">
    <name type="scientific">Gloeophyllum trabeum (strain ATCC 11539 / FP-39264 / Madison 617)</name>
    <name type="common">Brown rot fungus</name>
    <dbReference type="NCBI Taxonomy" id="670483"/>
    <lineage>
        <taxon>Eukaryota</taxon>
        <taxon>Fungi</taxon>
        <taxon>Dikarya</taxon>
        <taxon>Basidiomycota</taxon>
        <taxon>Agaricomycotina</taxon>
        <taxon>Agaricomycetes</taxon>
        <taxon>Gloeophyllales</taxon>
        <taxon>Gloeophyllaceae</taxon>
        <taxon>Gloeophyllum</taxon>
    </lineage>
</organism>
<feature type="region of interest" description="Disordered" evidence="1">
    <location>
        <begin position="57"/>
        <end position="77"/>
    </location>
</feature>
<feature type="region of interest" description="Disordered" evidence="1">
    <location>
        <begin position="1"/>
        <end position="38"/>
    </location>
</feature>
<dbReference type="AlphaFoldDB" id="S7RDQ0"/>
<feature type="compositionally biased region" description="Low complexity" evidence="1">
    <location>
        <begin position="543"/>
        <end position="563"/>
    </location>
</feature>
<feature type="compositionally biased region" description="Basic and acidic residues" evidence="1">
    <location>
        <begin position="61"/>
        <end position="77"/>
    </location>
</feature>
<dbReference type="Pfam" id="PF09814">
    <property type="entry name" value="HECT_2"/>
    <property type="match status" value="1"/>
</dbReference>
<dbReference type="GO" id="GO:0000151">
    <property type="term" value="C:ubiquitin ligase complex"/>
    <property type="evidence" value="ECO:0007669"/>
    <property type="project" value="TreeGrafter"/>
</dbReference>
<feature type="region of interest" description="Disordered" evidence="1">
    <location>
        <begin position="210"/>
        <end position="233"/>
    </location>
</feature>
<feature type="region of interest" description="Disordered" evidence="1">
    <location>
        <begin position="329"/>
        <end position="353"/>
    </location>
</feature>